<proteinExistence type="predicted"/>
<keyword evidence="4" id="KW-0808">Transferase</keyword>
<dbReference type="InterPro" id="IPR051652">
    <property type="entry name" value="MDM2_MDM4_MUL1"/>
</dbReference>
<keyword evidence="12" id="KW-0496">Mitochondrion</keyword>
<keyword evidence="7 14" id="KW-0863">Zinc-finger</keyword>
<keyword evidence="9" id="KW-1000">Mitochondrion outer membrane</keyword>
<evidence type="ECO:0000256" key="3">
    <source>
        <dbReference type="ARBA" id="ARBA00012483"/>
    </source>
</evidence>
<keyword evidence="18" id="KW-1185">Reference proteome</keyword>
<dbReference type="EC" id="2.3.2.27" evidence="3"/>
<evidence type="ECO:0000256" key="2">
    <source>
        <dbReference type="ARBA" id="ARBA00004374"/>
    </source>
</evidence>
<protein>
    <recommendedName>
        <fullName evidence="3">RING-type E3 ubiquitin transferase</fullName>
        <ecNumber evidence="3">2.3.2.27</ecNumber>
    </recommendedName>
</protein>
<reference evidence="17" key="2">
    <citation type="submission" date="2025-08" db="UniProtKB">
        <authorList>
            <consortium name="Ensembl"/>
        </authorList>
    </citation>
    <scope>IDENTIFICATION</scope>
</reference>
<evidence type="ECO:0000256" key="5">
    <source>
        <dbReference type="ARBA" id="ARBA00022692"/>
    </source>
</evidence>
<reference evidence="17" key="1">
    <citation type="submission" date="2020-06" db="EMBL/GenBank/DDBJ databases">
        <authorList>
            <consortium name="Wellcome Sanger Institute Data Sharing"/>
        </authorList>
    </citation>
    <scope>NUCLEOTIDE SEQUENCE [LARGE SCALE GENOMIC DNA]</scope>
</reference>
<evidence type="ECO:0000256" key="10">
    <source>
        <dbReference type="ARBA" id="ARBA00022833"/>
    </source>
</evidence>
<dbReference type="InterPro" id="IPR001841">
    <property type="entry name" value="Znf_RING"/>
</dbReference>
<dbReference type="GO" id="GO:0005741">
    <property type="term" value="C:mitochondrial outer membrane"/>
    <property type="evidence" value="ECO:0007669"/>
    <property type="project" value="UniProtKB-SubCell"/>
</dbReference>
<evidence type="ECO:0000256" key="15">
    <source>
        <dbReference type="SAM" id="Phobius"/>
    </source>
</evidence>
<keyword evidence="10" id="KW-0862">Zinc</keyword>
<dbReference type="PANTHER" id="PTHR12183:SF6">
    <property type="entry name" value="RING-TYPE E3 UBIQUITIN TRANSFERASE"/>
    <property type="match status" value="1"/>
</dbReference>
<feature type="domain" description="RING-type" evidence="16">
    <location>
        <begin position="297"/>
        <end position="334"/>
    </location>
</feature>
<evidence type="ECO:0000256" key="13">
    <source>
        <dbReference type="ARBA" id="ARBA00023136"/>
    </source>
</evidence>
<dbReference type="GO" id="GO:0061630">
    <property type="term" value="F:ubiquitin protein ligase activity"/>
    <property type="evidence" value="ECO:0007669"/>
    <property type="project" value="UniProtKB-EC"/>
</dbReference>
<name>A0A8C5DBR4_GOUWI</name>
<dbReference type="Pfam" id="PF13920">
    <property type="entry name" value="zf-C3HC4_3"/>
    <property type="match status" value="1"/>
</dbReference>
<accession>A0A8C5DBR4</accession>
<dbReference type="Gene3D" id="3.30.40.10">
    <property type="entry name" value="Zinc/RING finger domain, C3HC4 (zinc finger)"/>
    <property type="match status" value="1"/>
</dbReference>
<comment type="subcellular location">
    <subcellularLocation>
        <location evidence="2">Mitochondrion outer membrane</location>
        <topology evidence="2">Multi-pass membrane protein</topology>
    </subcellularLocation>
</comment>
<evidence type="ECO:0000259" key="16">
    <source>
        <dbReference type="PROSITE" id="PS50089"/>
    </source>
</evidence>
<dbReference type="Ensembl" id="ENSGWIT00000005118.1">
    <property type="protein sequence ID" value="ENSGWIP00000004776.1"/>
    <property type="gene ID" value="ENSGWIG00000002542.1"/>
</dbReference>
<dbReference type="SUPFAM" id="SSF57850">
    <property type="entry name" value="RING/U-box"/>
    <property type="match status" value="1"/>
</dbReference>
<evidence type="ECO:0000256" key="7">
    <source>
        <dbReference type="ARBA" id="ARBA00022771"/>
    </source>
</evidence>
<comment type="catalytic activity">
    <reaction evidence="1">
        <text>S-ubiquitinyl-[E2 ubiquitin-conjugating enzyme]-L-cysteine + [acceptor protein]-L-lysine = [E2 ubiquitin-conjugating enzyme]-L-cysteine + N(6)-ubiquitinyl-[acceptor protein]-L-lysine.</text>
        <dbReference type="EC" id="2.3.2.27"/>
    </reaction>
</comment>
<evidence type="ECO:0000256" key="11">
    <source>
        <dbReference type="ARBA" id="ARBA00022989"/>
    </source>
</evidence>
<keyword evidence="13 15" id="KW-0472">Membrane</keyword>
<dbReference type="InterPro" id="IPR013083">
    <property type="entry name" value="Znf_RING/FYVE/PHD"/>
</dbReference>
<dbReference type="GO" id="GO:0008270">
    <property type="term" value="F:zinc ion binding"/>
    <property type="evidence" value="ECO:0007669"/>
    <property type="project" value="UniProtKB-KW"/>
</dbReference>
<evidence type="ECO:0000313" key="17">
    <source>
        <dbReference type="Ensembl" id="ENSGWIP00000004776.1"/>
    </source>
</evidence>
<evidence type="ECO:0000256" key="12">
    <source>
        <dbReference type="ARBA" id="ARBA00023128"/>
    </source>
</evidence>
<keyword evidence="5 15" id="KW-0812">Transmembrane</keyword>
<dbReference type="GO" id="GO:0016567">
    <property type="term" value="P:protein ubiquitination"/>
    <property type="evidence" value="ECO:0007669"/>
    <property type="project" value="InterPro"/>
</dbReference>
<gene>
    <name evidence="17" type="primary">LOC114479688</name>
</gene>
<evidence type="ECO:0000256" key="4">
    <source>
        <dbReference type="ARBA" id="ARBA00022679"/>
    </source>
</evidence>
<evidence type="ECO:0000256" key="1">
    <source>
        <dbReference type="ARBA" id="ARBA00000900"/>
    </source>
</evidence>
<keyword evidence="11 15" id="KW-1133">Transmembrane helix</keyword>
<dbReference type="AlphaFoldDB" id="A0A8C5DBR4"/>
<dbReference type="Pfam" id="PF12483">
    <property type="entry name" value="GIDE"/>
    <property type="match status" value="1"/>
</dbReference>
<keyword evidence="6" id="KW-0479">Metal-binding</keyword>
<dbReference type="Proteomes" id="UP000694680">
    <property type="component" value="Chromosome 17"/>
</dbReference>
<organism evidence="17 18">
    <name type="scientific">Gouania willdenowi</name>
    <name type="common">Blunt-snouted clingfish</name>
    <name type="synonym">Lepadogaster willdenowi</name>
    <dbReference type="NCBI Taxonomy" id="441366"/>
    <lineage>
        <taxon>Eukaryota</taxon>
        <taxon>Metazoa</taxon>
        <taxon>Chordata</taxon>
        <taxon>Craniata</taxon>
        <taxon>Vertebrata</taxon>
        <taxon>Euteleostomi</taxon>
        <taxon>Actinopterygii</taxon>
        <taxon>Neopterygii</taxon>
        <taxon>Teleostei</taxon>
        <taxon>Neoteleostei</taxon>
        <taxon>Acanthomorphata</taxon>
        <taxon>Ovalentaria</taxon>
        <taxon>Blenniimorphae</taxon>
        <taxon>Blenniiformes</taxon>
        <taxon>Gobiesocoidei</taxon>
        <taxon>Gobiesocidae</taxon>
        <taxon>Gobiesocinae</taxon>
        <taxon>Gouania</taxon>
    </lineage>
</organism>
<evidence type="ECO:0000256" key="9">
    <source>
        <dbReference type="ARBA" id="ARBA00022787"/>
    </source>
</evidence>
<evidence type="ECO:0000256" key="8">
    <source>
        <dbReference type="ARBA" id="ARBA00022786"/>
    </source>
</evidence>
<evidence type="ECO:0000313" key="18">
    <source>
        <dbReference type="Proteomes" id="UP000694680"/>
    </source>
</evidence>
<dbReference type="InterPro" id="IPR022170">
    <property type="entry name" value="MUL1-like"/>
</dbReference>
<dbReference type="PROSITE" id="PS50089">
    <property type="entry name" value="ZF_RING_2"/>
    <property type="match status" value="1"/>
</dbReference>
<evidence type="ECO:0000256" key="14">
    <source>
        <dbReference type="PROSITE-ProRule" id="PRU00175"/>
    </source>
</evidence>
<reference evidence="17" key="3">
    <citation type="submission" date="2025-09" db="UniProtKB">
        <authorList>
            <consortium name="Ensembl"/>
        </authorList>
    </citation>
    <scope>IDENTIFICATION</scope>
</reference>
<dbReference type="PANTHER" id="PTHR12183">
    <property type="entry name" value="MITOCHONDRIAL UBIQUITIN LIGASE ACTIVATOR OF NFKB 1"/>
    <property type="match status" value="1"/>
</dbReference>
<keyword evidence="8" id="KW-0833">Ubl conjugation pathway</keyword>
<sequence length="349" mass="39513">MPEFSLTATELLLTGATLVLSGVSYYMYRRSRAKVEHLNRAPILPIDENLRNLIIDTPGESLQYAVIEGTVKSIGEPMRSHFFKDTLGVLQRFMLQEPCLQWASLSLKWDVIDRVVYQRASMVPFVLVGSDETTVRVQEPFHASGDYMETVHEKFYHSVSTFGDIIGQCLSGVKPKGFLEIEKMLKVGTTLTGVGELIIDEDGTLSLRAPTNGAEYLLSLRDFSHVKEKALSSTFWWKFGFGVCALAGVAVLFWVGFRFYRRRRQEQERREFERLMGEALNATGLKDGQDNQPDNTCVICLNQPRNCVLLYCGHVCCCFRCYQALPQPRCPVCRQAIIRVVQLLTEVTS</sequence>
<feature type="transmembrane region" description="Helical" evidence="15">
    <location>
        <begin position="235"/>
        <end position="260"/>
    </location>
</feature>
<evidence type="ECO:0000256" key="6">
    <source>
        <dbReference type="ARBA" id="ARBA00022723"/>
    </source>
</evidence>